<name>A0ABR1FLJ9_AURAN</name>
<dbReference type="Proteomes" id="UP001363151">
    <property type="component" value="Unassembled WGS sequence"/>
</dbReference>
<keyword evidence="1" id="KW-0812">Transmembrane</keyword>
<evidence type="ECO:0000313" key="3">
    <source>
        <dbReference type="Proteomes" id="UP001363151"/>
    </source>
</evidence>
<feature type="transmembrane region" description="Helical" evidence="1">
    <location>
        <begin position="180"/>
        <end position="202"/>
    </location>
</feature>
<evidence type="ECO:0000256" key="1">
    <source>
        <dbReference type="SAM" id="Phobius"/>
    </source>
</evidence>
<dbReference type="EMBL" id="JBBJCI010000364">
    <property type="protein sequence ID" value="KAK7233035.1"/>
    <property type="molecule type" value="Genomic_DNA"/>
</dbReference>
<reference evidence="2 3" key="1">
    <citation type="submission" date="2024-03" db="EMBL/GenBank/DDBJ databases">
        <title>Aureococcus anophagefferens CCMP1851 and Kratosvirus quantuckense: Draft genome of a second virus-susceptible host strain in the model system.</title>
        <authorList>
            <person name="Chase E."/>
            <person name="Truchon A.R."/>
            <person name="Schepens W."/>
            <person name="Wilhelm S.W."/>
        </authorList>
    </citation>
    <scope>NUCLEOTIDE SEQUENCE [LARGE SCALE GENOMIC DNA]</scope>
    <source>
        <strain evidence="2 3">CCMP1851</strain>
    </source>
</reference>
<accession>A0ABR1FLJ9</accession>
<gene>
    <name evidence="2" type="ORF">SO694_00039056</name>
</gene>
<keyword evidence="3" id="KW-1185">Reference proteome</keyword>
<comment type="caution">
    <text evidence="2">The sequence shown here is derived from an EMBL/GenBank/DDBJ whole genome shotgun (WGS) entry which is preliminary data.</text>
</comment>
<evidence type="ECO:0000313" key="2">
    <source>
        <dbReference type="EMBL" id="KAK7233035.1"/>
    </source>
</evidence>
<organism evidence="2 3">
    <name type="scientific">Aureococcus anophagefferens</name>
    <name type="common">Harmful bloom alga</name>
    <dbReference type="NCBI Taxonomy" id="44056"/>
    <lineage>
        <taxon>Eukaryota</taxon>
        <taxon>Sar</taxon>
        <taxon>Stramenopiles</taxon>
        <taxon>Ochrophyta</taxon>
        <taxon>Pelagophyceae</taxon>
        <taxon>Pelagomonadales</taxon>
        <taxon>Pelagomonadaceae</taxon>
        <taxon>Aureococcus</taxon>
    </lineage>
</organism>
<proteinExistence type="predicted"/>
<keyword evidence="1" id="KW-0472">Membrane</keyword>
<protein>
    <recommendedName>
        <fullName evidence="4">CSC1/OSCA1-like cytosolic domain-containing protein</fullName>
    </recommendedName>
</protein>
<keyword evidence="1" id="KW-1133">Transmembrane helix</keyword>
<sequence length="627" mass="68536">MHEEQKEMDTARLPNPRDAIEQWLRGAGVPRSTASSSASLLAERNWQPAGASGALSDMRGLPDEAVLLAQRRLGRESVYREFLEGGDDPEVELFFRALRVSFWAMCAMALCYGPALAIHRAGNDGYALSTPKIVVDAVGCVDGGGGVDCACSDKGVDKVRFCDGWRYLSIWGRRYRDHRVAYALAGSALAASIVLVVAALYFDRTLGKVVARRRTIQAEPADYTIIVKGLPPTATIASLSHPFGNLIRRARKMLKVDEKAETLNALLARERSDRARPGRIARLERKIAKTRKRFEKSATKLRKRYAPERTMRPCGRVAFVTFEHEESWCARARRARRGRFALLAAPALAINKAAVAARDAVESIPDSLQCRALEAAVVGTFNSTLRELRYNETVDCGGDAYHLAYDGLDYDQLPPLELDAYGDISPLPRGDAGLDVLRDVDGGLRCEHAAARVEAVPKVCRSRGGRSDDKHAHALFPCGANATCDTLAVTCAAPRCGVCDDPCAPGDRSRDNEDDVCYTLPCYGRSESGAPGWIDDPGYSCFEYHPSLLAACFCRFNLGAKKAALILAGRRKPAEADVCAKTLRNVMVAFLLKIAVALLVVLVNELVRVALYALTDFERHSSQTTRG</sequence>
<evidence type="ECO:0008006" key="4">
    <source>
        <dbReference type="Google" id="ProtNLM"/>
    </source>
</evidence>